<dbReference type="InterPro" id="IPR011009">
    <property type="entry name" value="Kinase-like_dom_sf"/>
</dbReference>
<reference evidence="1 2" key="1">
    <citation type="submission" date="2024-06" db="EMBL/GenBank/DDBJ databases">
        <title>Genomic Encyclopedia of Type Strains, Phase IV (KMG-IV): sequencing the most valuable type-strain genomes for metagenomic binning, comparative biology and taxonomic classification.</title>
        <authorList>
            <person name="Goeker M."/>
        </authorList>
    </citation>
    <scope>NUCLEOTIDE SEQUENCE [LARGE SCALE GENOMIC DNA]</scope>
    <source>
        <strain evidence="1 2">DSM 26128</strain>
    </source>
</reference>
<gene>
    <name evidence="1" type="ORF">ABID49_001836</name>
</gene>
<proteinExistence type="predicted"/>
<dbReference type="Pfam" id="PF04655">
    <property type="entry name" value="APH_6_hur"/>
    <property type="match status" value="1"/>
</dbReference>
<dbReference type="GO" id="GO:0050300">
    <property type="term" value="F:aminoglycoside 6-kinase activity"/>
    <property type="evidence" value="ECO:0007669"/>
    <property type="project" value="UniProtKB-EC"/>
</dbReference>
<dbReference type="SUPFAM" id="SSF56112">
    <property type="entry name" value="Protein kinase-like (PK-like)"/>
    <property type="match status" value="1"/>
</dbReference>
<dbReference type="Proteomes" id="UP001549099">
    <property type="component" value="Unassembled WGS sequence"/>
</dbReference>
<organism evidence="1 2">
    <name type="scientific">Bhargavaea ullalensis</name>
    <dbReference type="NCBI Taxonomy" id="1265685"/>
    <lineage>
        <taxon>Bacteria</taxon>
        <taxon>Bacillati</taxon>
        <taxon>Bacillota</taxon>
        <taxon>Bacilli</taxon>
        <taxon>Bacillales</taxon>
        <taxon>Caryophanaceae</taxon>
        <taxon>Bhargavaea</taxon>
    </lineage>
</organism>
<accession>A0ABV2GCB8</accession>
<dbReference type="InterPro" id="IPR006748">
    <property type="entry name" value="NH2Glyco/OHUrea_AB-resist_kin"/>
</dbReference>
<dbReference type="Gene3D" id="3.90.1200.10">
    <property type="match status" value="1"/>
</dbReference>
<keyword evidence="1" id="KW-0808">Transferase</keyword>
<evidence type="ECO:0000313" key="2">
    <source>
        <dbReference type="Proteomes" id="UP001549099"/>
    </source>
</evidence>
<name>A0ABV2GCB8_9BACL</name>
<dbReference type="EC" id="2.7.1.72" evidence="1"/>
<comment type="caution">
    <text evidence="1">The sequence shown here is derived from an EMBL/GenBank/DDBJ whole genome shotgun (WGS) entry which is preliminary data.</text>
</comment>
<dbReference type="EMBL" id="JBEPLW010000013">
    <property type="protein sequence ID" value="MET3575930.1"/>
    <property type="molecule type" value="Genomic_DNA"/>
</dbReference>
<evidence type="ECO:0000313" key="1">
    <source>
        <dbReference type="EMBL" id="MET3575930.1"/>
    </source>
</evidence>
<dbReference type="RefSeq" id="WP_354197519.1">
    <property type="nucleotide sequence ID" value="NZ_JBEPLW010000013.1"/>
</dbReference>
<protein>
    <submittedName>
        <fullName evidence="1">Streptomycin 6-kinase</fullName>
        <ecNumber evidence="1">2.7.1.72</ecNumber>
    </submittedName>
</protein>
<keyword evidence="2" id="KW-1185">Reference proteome</keyword>
<sequence length="313" mass="34904">MQLPEAFTGRVRAVFGNEGIIFLENLEETICSYVRKWSLEPEVPVGNLSYNYVLFVRRQDGTPAVFKAGVPGKDSRREILATESYRGNGCAALIRSVPEDGVQLLERIRPGAMLSTVSDEAEAARAFCGVWKRLRRPLPATTEFPSVASMWEEASRSYRRMHPVGGPVPEEKIRLAGSCFAAVEASCAGRGLLHGDLHHQNILLNDRGGWTAIDPHGYSGDPAYDLAPFLYNELEHKPVEELLALRTGILLDELQMSRKRLLQAALAMTVMSACWHAEEENLDAIRLHNRITDWYEMQLKTEDGHGQSSDGLQ</sequence>